<gene>
    <name evidence="3" type="ORF">FK268_05020</name>
</gene>
<feature type="domain" description="Sulfatase-modifying factor enzyme-like" evidence="2">
    <location>
        <begin position="34"/>
        <end position="299"/>
    </location>
</feature>
<comment type="caution">
    <text evidence="3">The sequence shown here is derived from an EMBL/GenBank/DDBJ whole genome shotgun (WGS) entry which is preliminary data.</text>
</comment>
<dbReference type="Proteomes" id="UP000319792">
    <property type="component" value="Unassembled WGS sequence"/>
</dbReference>
<dbReference type="GO" id="GO:0120147">
    <property type="term" value="F:formylglycine-generating oxidase activity"/>
    <property type="evidence" value="ECO:0007669"/>
    <property type="project" value="TreeGrafter"/>
</dbReference>
<proteinExistence type="predicted"/>
<evidence type="ECO:0000313" key="3">
    <source>
        <dbReference type="EMBL" id="TWS26586.1"/>
    </source>
</evidence>
<organism evidence="3 4">
    <name type="scientific">Tsukamurella sputi</name>
    <dbReference type="NCBI Taxonomy" id="2591848"/>
    <lineage>
        <taxon>Bacteria</taxon>
        <taxon>Bacillati</taxon>
        <taxon>Actinomycetota</taxon>
        <taxon>Actinomycetes</taxon>
        <taxon>Mycobacteriales</taxon>
        <taxon>Tsukamurellaceae</taxon>
        <taxon>Tsukamurella</taxon>
    </lineage>
</organism>
<dbReference type="InterPro" id="IPR016187">
    <property type="entry name" value="CTDL_fold"/>
</dbReference>
<evidence type="ECO:0000256" key="1">
    <source>
        <dbReference type="SAM" id="MobiDB-lite"/>
    </source>
</evidence>
<sequence length="307" mass="32107">MSCCTPEGPDLPPHAGAAPGGGAAPGVHPIAQAQIPAGAFAMGDARGDGYRADGELPVHRVALPAFQIDATTVTVVAFAAFADATGYVTDAERFGSSAVFHASVADPSSGVPVPGTPWWLTVPGATFRTPGGPGTVALDDHPVVHVSHADVLAYCAWTGRALPTEAQWEYAARGGLDGARYPWGDEHPAPGRDCNIFVGDFPEPDGAVGTVAARSYAPNGYGLYQAVGNVWEWCADRYSARYYRVSPEHSPTGPDRGTARVLRGGSHLCHDSYCYRYRTAARSHNTPSSSASNIGFRTVSDSDIAIP</sequence>
<dbReference type="EMBL" id="VIGV01000001">
    <property type="protein sequence ID" value="TWS26586.1"/>
    <property type="molecule type" value="Genomic_DNA"/>
</dbReference>
<dbReference type="PANTHER" id="PTHR23150:SF19">
    <property type="entry name" value="FORMYLGLYCINE-GENERATING ENZYME"/>
    <property type="match status" value="1"/>
</dbReference>
<dbReference type="OrthoDB" id="9768004at2"/>
<evidence type="ECO:0000259" key="2">
    <source>
        <dbReference type="Pfam" id="PF03781"/>
    </source>
</evidence>
<name>A0A5C5RU55_9ACTN</name>
<dbReference type="SUPFAM" id="SSF56436">
    <property type="entry name" value="C-type lectin-like"/>
    <property type="match status" value="1"/>
</dbReference>
<accession>A0A5C5RU55</accession>
<dbReference type="InterPro" id="IPR005532">
    <property type="entry name" value="SUMF_dom"/>
</dbReference>
<reference evidence="3 4" key="1">
    <citation type="submission" date="2019-08" db="EMBL/GenBank/DDBJ databases">
        <title>Tsukamurella conjunctivitidis sp. nov., Tsukamurella assacharolytica sp. nov. and Tsukamurella sputae sp. nov. isolated from patients with conjunctivitis, bacteraemia (lymphoma) and respiratory infection (sputum) in Hong Kong.</title>
        <authorList>
            <person name="Fok K.M.N."/>
            <person name="Fong J.Y.H."/>
        </authorList>
    </citation>
    <scope>NUCLEOTIDE SEQUENCE [LARGE SCALE GENOMIC DNA]</scope>
    <source>
        <strain evidence="3 4">HKU70</strain>
    </source>
</reference>
<keyword evidence="4" id="KW-1185">Reference proteome</keyword>
<evidence type="ECO:0000313" key="4">
    <source>
        <dbReference type="Proteomes" id="UP000319792"/>
    </source>
</evidence>
<feature type="region of interest" description="Disordered" evidence="1">
    <location>
        <begin position="1"/>
        <end position="27"/>
    </location>
</feature>
<dbReference type="Pfam" id="PF03781">
    <property type="entry name" value="FGE-sulfatase"/>
    <property type="match status" value="1"/>
</dbReference>
<dbReference type="AlphaFoldDB" id="A0A5C5RU55"/>
<protein>
    <submittedName>
        <fullName evidence="3">Formylglycine-generating enzyme family protein</fullName>
    </submittedName>
</protein>
<dbReference type="Gene3D" id="3.90.1580.10">
    <property type="entry name" value="paralog of FGE (formylglycine-generating enzyme)"/>
    <property type="match status" value="1"/>
</dbReference>
<dbReference type="InterPro" id="IPR051043">
    <property type="entry name" value="Sulfatase_Mod_Factor_Kinase"/>
</dbReference>
<dbReference type="PANTHER" id="PTHR23150">
    <property type="entry name" value="SULFATASE MODIFYING FACTOR 1, 2"/>
    <property type="match status" value="1"/>
</dbReference>
<dbReference type="InterPro" id="IPR042095">
    <property type="entry name" value="SUMF_sf"/>
</dbReference>